<dbReference type="AlphaFoldDB" id="A0AAU9K4F8"/>
<keyword evidence="8" id="KW-1185">Reference proteome</keyword>
<dbReference type="InterPro" id="IPR025202">
    <property type="entry name" value="PLD-like_dom"/>
</dbReference>
<sequence>MGLIKSHFNSSKQWPVIIKMSDAFKTFLESKYGNATPETLREFVQGLKSTSGTSAGLSRLSRAIFEVASRHVQLDADKEALRWLEAYVLALQENLMRPLPKAREALFFPDPASEQRLIQWLDRAQRELYVCVFTITNNHLRDAVTRAHDRGVAVKVISDDECMKQIGSDIQYIRDRGIPTETDTNPDAHMHNKFVVIDKEILITGSFNWTVQAVNANQENLVVVHDPEICQQYITYFDNLWASFRPVEVSQTQAAVRIQANFRGHQARKGNKI</sequence>
<dbReference type="SUPFAM" id="SSF56024">
    <property type="entry name" value="Phospholipase D/nuclease"/>
    <property type="match status" value="1"/>
</dbReference>
<dbReference type="InterPro" id="IPR051406">
    <property type="entry name" value="PLD_domain"/>
</dbReference>
<evidence type="ECO:0000256" key="2">
    <source>
        <dbReference type="ARBA" id="ARBA00022963"/>
    </source>
</evidence>
<reference evidence="7" key="1">
    <citation type="submission" date="2021-09" db="EMBL/GenBank/DDBJ databases">
        <authorList>
            <consortium name="AG Swart"/>
            <person name="Singh M."/>
            <person name="Singh A."/>
            <person name="Seah K."/>
            <person name="Emmerich C."/>
        </authorList>
    </citation>
    <scope>NUCLEOTIDE SEQUENCE</scope>
    <source>
        <strain evidence="7">ATCC30299</strain>
    </source>
</reference>
<dbReference type="CDD" id="cd09171">
    <property type="entry name" value="PLDc_vPLD6_like"/>
    <property type="match status" value="1"/>
</dbReference>
<dbReference type="PROSITE" id="PS50035">
    <property type="entry name" value="PLD"/>
    <property type="match status" value="1"/>
</dbReference>
<dbReference type="InterPro" id="IPR001736">
    <property type="entry name" value="PLipase_D/transphosphatidylase"/>
</dbReference>
<comment type="caution">
    <text evidence="7">The sequence shown here is derived from an EMBL/GenBank/DDBJ whole genome shotgun (WGS) entry which is preliminary data.</text>
</comment>
<gene>
    <name evidence="7" type="ORF">BSTOLATCC_MIC59712</name>
</gene>
<evidence type="ECO:0000256" key="3">
    <source>
        <dbReference type="ARBA" id="ARBA00023098"/>
    </source>
</evidence>
<accession>A0AAU9K4F8</accession>
<dbReference type="GO" id="GO:0005739">
    <property type="term" value="C:mitochondrion"/>
    <property type="evidence" value="ECO:0007669"/>
    <property type="project" value="TreeGrafter"/>
</dbReference>
<evidence type="ECO:0000313" key="8">
    <source>
        <dbReference type="Proteomes" id="UP001162131"/>
    </source>
</evidence>
<dbReference type="GO" id="GO:0016042">
    <property type="term" value="P:lipid catabolic process"/>
    <property type="evidence" value="ECO:0007669"/>
    <property type="project" value="UniProtKB-KW"/>
</dbReference>
<dbReference type="Pfam" id="PF00612">
    <property type="entry name" value="IQ"/>
    <property type="match status" value="1"/>
</dbReference>
<dbReference type="Proteomes" id="UP001162131">
    <property type="component" value="Unassembled WGS sequence"/>
</dbReference>
<keyword evidence="3" id="KW-0443">Lipid metabolism</keyword>
<dbReference type="Gene3D" id="3.30.870.10">
    <property type="entry name" value="Endonuclease Chain A"/>
    <property type="match status" value="1"/>
</dbReference>
<evidence type="ECO:0000256" key="4">
    <source>
        <dbReference type="ARBA" id="ARBA00038012"/>
    </source>
</evidence>
<comment type="similarity">
    <text evidence="4">Belongs to the phospholipase D family. MitoPLD/Zucchini subfamily.</text>
</comment>
<name>A0AAU9K4F8_9CILI</name>
<dbReference type="Pfam" id="PF13091">
    <property type="entry name" value="PLDc_2"/>
    <property type="match status" value="1"/>
</dbReference>
<dbReference type="GO" id="GO:0016891">
    <property type="term" value="F:RNA endonuclease activity producing 5'-phosphomonoesters, hydrolytic mechanism"/>
    <property type="evidence" value="ECO:0007669"/>
    <property type="project" value="TreeGrafter"/>
</dbReference>
<keyword evidence="2" id="KW-0442">Lipid degradation</keyword>
<dbReference type="EMBL" id="CAJZBQ010000057">
    <property type="protein sequence ID" value="CAG9333903.1"/>
    <property type="molecule type" value="Genomic_DNA"/>
</dbReference>
<dbReference type="SMART" id="SM00155">
    <property type="entry name" value="PLDc"/>
    <property type="match status" value="1"/>
</dbReference>
<dbReference type="CDD" id="cd23767">
    <property type="entry name" value="IQCD"/>
    <property type="match status" value="1"/>
</dbReference>
<evidence type="ECO:0000256" key="5">
    <source>
        <dbReference type="ARBA" id="ARBA00040549"/>
    </source>
</evidence>
<dbReference type="PROSITE" id="PS50096">
    <property type="entry name" value="IQ"/>
    <property type="match status" value="1"/>
</dbReference>
<evidence type="ECO:0000259" key="6">
    <source>
        <dbReference type="PROSITE" id="PS50035"/>
    </source>
</evidence>
<feature type="domain" description="PLD phosphodiesterase" evidence="6">
    <location>
        <begin position="186"/>
        <end position="213"/>
    </location>
</feature>
<proteinExistence type="inferred from homology"/>
<evidence type="ECO:0000313" key="7">
    <source>
        <dbReference type="EMBL" id="CAG9333903.1"/>
    </source>
</evidence>
<keyword evidence="1" id="KW-0378">Hydrolase</keyword>
<dbReference type="InterPro" id="IPR000048">
    <property type="entry name" value="IQ_motif_EF-hand-BS"/>
</dbReference>
<dbReference type="PANTHER" id="PTHR43856">
    <property type="entry name" value="CARDIOLIPIN HYDROLASE"/>
    <property type="match status" value="1"/>
</dbReference>
<dbReference type="PANTHER" id="PTHR43856:SF1">
    <property type="entry name" value="MITOCHONDRIAL CARDIOLIPIN HYDROLASE"/>
    <property type="match status" value="1"/>
</dbReference>
<evidence type="ECO:0000256" key="1">
    <source>
        <dbReference type="ARBA" id="ARBA00022801"/>
    </source>
</evidence>
<organism evidence="7 8">
    <name type="scientific">Blepharisma stoltei</name>
    <dbReference type="NCBI Taxonomy" id="1481888"/>
    <lineage>
        <taxon>Eukaryota</taxon>
        <taxon>Sar</taxon>
        <taxon>Alveolata</taxon>
        <taxon>Ciliophora</taxon>
        <taxon>Postciliodesmatophora</taxon>
        <taxon>Heterotrichea</taxon>
        <taxon>Heterotrichida</taxon>
        <taxon>Blepharismidae</taxon>
        <taxon>Blepharisma</taxon>
    </lineage>
</organism>
<protein>
    <recommendedName>
        <fullName evidence="5">Mitochondrial cardiolipin hydrolase</fullName>
    </recommendedName>
</protein>